<comment type="subcellular location">
    <subcellularLocation>
        <location evidence="1">Cell membrane</location>
        <topology evidence="1">Peripheral membrane protein</topology>
    </subcellularLocation>
</comment>
<keyword evidence="6 9" id="KW-0067">ATP-binding</keyword>
<dbReference type="SMART" id="SM00382">
    <property type="entry name" value="AAA"/>
    <property type="match status" value="1"/>
</dbReference>
<keyword evidence="8" id="KW-0472">Membrane</keyword>
<keyword evidence="3" id="KW-0813">Transport</keyword>
<evidence type="ECO:0000256" key="3">
    <source>
        <dbReference type="ARBA" id="ARBA00022448"/>
    </source>
</evidence>
<dbReference type="PROSITE" id="PS00211">
    <property type="entry name" value="ABC_TRANSPORTER_1"/>
    <property type="match status" value="1"/>
</dbReference>
<dbReference type="InterPro" id="IPR017871">
    <property type="entry name" value="ABC_transporter-like_CS"/>
</dbReference>
<dbReference type="Pfam" id="PF00005">
    <property type="entry name" value="ABC_tran"/>
    <property type="match status" value="1"/>
</dbReference>
<gene>
    <name evidence="9" type="ORF">D8K17_13630</name>
</gene>
<comment type="caution">
    <text evidence="9">The sequence shown here is derived from an EMBL/GenBank/DDBJ whole genome shotgun (WGS) entry which is preliminary data.</text>
</comment>
<protein>
    <submittedName>
        <fullName evidence="9">ABC transporter ATP-binding protein</fullName>
    </submittedName>
</protein>
<proteinExistence type="inferred from homology"/>
<dbReference type="CDD" id="cd03225">
    <property type="entry name" value="ABC_cobalt_CbiO_domain1"/>
    <property type="match status" value="1"/>
</dbReference>
<accession>A0A8B3FGB5</accession>
<keyword evidence="4" id="KW-1003">Cell membrane</keyword>
<comment type="similarity">
    <text evidence="2">Belongs to the ABC transporter superfamily.</text>
</comment>
<dbReference type="EMBL" id="RBVM01000003">
    <property type="protein sequence ID" value="RKO34883.1"/>
    <property type="molecule type" value="Genomic_DNA"/>
</dbReference>
<dbReference type="RefSeq" id="WP_058147830.1">
    <property type="nucleotide sequence ID" value="NZ_CP061323.1"/>
</dbReference>
<dbReference type="InterPro" id="IPR003439">
    <property type="entry name" value="ABC_transporter-like_ATP-bd"/>
</dbReference>
<dbReference type="GO" id="GO:0005524">
    <property type="term" value="F:ATP binding"/>
    <property type="evidence" value="ECO:0007669"/>
    <property type="project" value="UniProtKB-KW"/>
</dbReference>
<dbReference type="InterPro" id="IPR027417">
    <property type="entry name" value="P-loop_NTPase"/>
</dbReference>
<evidence type="ECO:0000256" key="7">
    <source>
        <dbReference type="ARBA" id="ARBA00022967"/>
    </source>
</evidence>
<reference evidence="9" key="1">
    <citation type="submission" date="2018-10" db="EMBL/GenBank/DDBJ databases">
        <title>Chromosomal inversion in Lactococcus lactis subsp. lactis bv. diacetylactis S50.</title>
        <authorList>
            <person name="Kojic M."/>
            <person name="Jovcic B."/>
        </authorList>
    </citation>
    <scope>NUCLEOTIDE SEQUENCE</scope>
    <source>
        <strain evidence="9">S50</strain>
    </source>
</reference>
<dbReference type="InterPro" id="IPR003593">
    <property type="entry name" value="AAA+_ATPase"/>
</dbReference>
<evidence type="ECO:0000256" key="4">
    <source>
        <dbReference type="ARBA" id="ARBA00022475"/>
    </source>
</evidence>
<dbReference type="SUPFAM" id="SSF52540">
    <property type="entry name" value="P-loop containing nucleoside triphosphate hydrolases"/>
    <property type="match status" value="1"/>
</dbReference>
<dbReference type="PANTHER" id="PTHR43553">
    <property type="entry name" value="HEAVY METAL TRANSPORTER"/>
    <property type="match status" value="1"/>
</dbReference>
<dbReference type="GO" id="GO:0016887">
    <property type="term" value="F:ATP hydrolysis activity"/>
    <property type="evidence" value="ECO:0007669"/>
    <property type="project" value="InterPro"/>
</dbReference>
<keyword evidence="7" id="KW-1278">Translocase</keyword>
<evidence type="ECO:0000256" key="6">
    <source>
        <dbReference type="ARBA" id="ARBA00022840"/>
    </source>
</evidence>
<dbReference type="InterPro" id="IPR015856">
    <property type="entry name" value="ABC_transpr_CbiO/EcfA_su"/>
</dbReference>
<evidence type="ECO:0000256" key="2">
    <source>
        <dbReference type="ARBA" id="ARBA00005417"/>
    </source>
</evidence>
<dbReference type="PROSITE" id="PS50893">
    <property type="entry name" value="ABC_TRANSPORTER_2"/>
    <property type="match status" value="1"/>
</dbReference>
<dbReference type="AlphaFoldDB" id="A0A8B3FGB5"/>
<sequence length="238" mass="27368">MFQIKNVTCRYEEQTVFESVSVDIKKGQYVILMGENGQGKSTFIDLITGFKKANQGSVLFEGQSLNRLLKDNSSKHYYYARLGIIFQDVDIQLFNQTVYDEVAFGLRQLGLDKETIKIRVEDVLKLLKIEQLVKRVPYQLSGGEKKKVALASILVMNPDVYIMDEPFNNLAREADHLFKEIFSQLHQAGKTIIMSSHHFKHVHDKQADVLLFRQNGVTFFPASEVNHNPEVRDLLSHY</sequence>
<dbReference type="GO" id="GO:0043190">
    <property type="term" value="C:ATP-binding cassette (ABC) transporter complex"/>
    <property type="evidence" value="ECO:0007669"/>
    <property type="project" value="TreeGrafter"/>
</dbReference>
<keyword evidence="5" id="KW-0547">Nucleotide-binding</keyword>
<name>A0A8B3FGB5_LACLL</name>
<evidence type="ECO:0000313" key="9">
    <source>
        <dbReference type="EMBL" id="RKO34883.1"/>
    </source>
</evidence>
<dbReference type="Gene3D" id="3.40.50.300">
    <property type="entry name" value="P-loop containing nucleotide triphosphate hydrolases"/>
    <property type="match status" value="1"/>
</dbReference>
<dbReference type="GO" id="GO:0042626">
    <property type="term" value="F:ATPase-coupled transmembrane transporter activity"/>
    <property type="evidence" value="ECO:0007669"/>
    <property type="project" value="TreeGrafter"/>
</dbReference>
<dbReference type="InterPro" id="IPR050095">
    <property type="entry name" value="ECF_ABC_transporter_ATP-bd"/>
</dbReference>
<organism evidence="9">
    <name type="scientific">Lactococcus lactis subsp. lactis bv. diacetylactis</name>
    <dbReference type="NCBI Taxonomy" id="44688"/>
    <lineage>
        <taxon>Bacteria</taxon>
        <taxon>Bacillati</taxon>
        <taxon>Bacillota</taxon>
        <taxon>Bacilli</taxon>
        <taxon>Lactobacillales</taxon>
        <taxon>Streptococcaceae</taxon>
        <taxon>Lactococcus</taxon>
    </lineage>
</organism>
<evidence type="ECO:0000256" key="5">
    <source>
        <dbReference type="ARBA" id="ARBA00022741"/>
    </source>
</evidence>
<dbReference type="PANTHER" id="PTHR43553:SF27">
    <property type="entry name" value="ENERGY-COUPLING FACTOR TRANSPORTER ATP-BINDING PROTEIN ECFA2"/>
    <property type="match status" value="1"/>
</dbReference>
<evidence type="ECO:0000256" key="8">
    <source>
        <dbReference type="ARBA" id="ARBA00023136"/>
    </source>
</evidence>
<evidence type="ECO:0000256" key="1">
    <source>
        <dbReference type="ARBA" id="ARBA00004202"/>
    </source>
</evidence>